<evidence type="ECO:0000313" key="1">
    <source>
        <dbReference type="EMBL" id="KAI0088099.1"/>
    </source>
</evidence>
<protein>
    <submittedName>
        <fullName evidence="1">Uncharacterized protein</fullName>
    </submittedName>
</protein>
<proteinExistence type="predicted"/>
<comment type="caution">
    <text evidence="1">The sequence shown here is derived from an EMBL/GenBank/DDBJ whole genome shotgun (WGS) entry which is preliminary data.</text>
</comment>
<evidence type="ECO:0000313" key="2">
    <source>
        <dbReference type="Proteomes" id="UP001055072"/>
    </source>
</evidence>
<dbReference type="Proteomes" id="UP001055072">
    <property type="component" value="Unassembled WGS sequence"/>
</dbReference>
<dbReference type="EMBL" id="MU274915">
    <property type="protein sequence ID" value="KAI0088099.1"/>
    <property type="molecule type" value="Genomic_DNA"/>
</dbReference>
<accession>A0ACB8U1J1</accession>
<sequence>MFPVPTSSGVRTASLPTRTVSLASTQAATFTAIEEELRDVRRVHSQGQEEDLRMALSRTIGRVEELSSMLKEAYRVQADLQTELTLAKSNLQLALANNEMLEDALKRDGGNSKDVGWRRMSTKEQRERELAADSRRQSTDSLGSTDIAPSPVLNSPHPATAEPRFFKFRFGSSTPGTQSPRVSGSMSPIPNGSTHASHLTSASLPSLVPVKDRDKEVEDLTTQLEQEKEKHKSVQAAKEALEAELESLSQALFEEANKMVAVERMRLAETTEELKEAQAEKEALRSALRLVEHQRELSSSRESSIEPPEHRSRPISYVHSHKRSSSSAIAIKSTPSSPQSVIHVLDESPVIRAAVPPPLDLPEVGLANLDVKLSSSEQSSVPTISEPSSETSSLAPPSSDDLSTGKSSSSPTPSPGQFGFKTSNPISYFDGEESPWADARSATPISAAF</sequence>
<keyword evidence="2" id="KW-1185">Reference proteome</keyword>
<organism evidence="1 2">
    <name type="scientific">Irpex rosettiformis</name>
    <dbReference type="NCBI Taxonomy" id="378272"/>
    <lineage>
        <taxon>Eukaryota</taxon>
        <taxon>Fungi</taxon>
        <taxon>Dikarya</taxon>
        <taxon>Basidiomycota</taxon>
        <taxon>Agaricomycotina</taxon>
        <taxon>Agaricomycetes</taxon>
        <taxon>Polyporales</taxon>
        <taxon>Irpicaceae</taxon>
        <taxon>Irpex</taxon>
    </lineage>
</organism>
<name>A0ACB8U1J1_9APHY</name>
<gene>
    <name evidence="1" type="ORF">BDY19DRAFT_985786</name>
</gene>
<reference evidence="1" key="1">
    <citation type="journal article" date="2021" name="Environ. Microbiol.">
        <title>Gene family expansions and transcriptome signatures uncover fungal adaptations to wood decay.</title>
        <authorList>
            <person name="Hage H."/>
            <person name="Miyauchi S."/>
            <person name="Viragh M."/>
            <person name="Drula E."/>
            <person name="Min B."/>
            <person name="Chaduli D."/>
            <person name="Navarro D."/>
            <person name="Favel A."/>
            <person name="Norest M."/>
            <person name="Lesage-Meessen L."/>
            <person name="Balint B."/>
            <person name="Merenyi Z."/>
            <person name="de Eugenio L."/>
            <person name="Morin E."/>
            <person name="Martinez A.T."/>
            <person name="Baldrian P."/>
            <person name="Stursova M."/>
            <person name="Martinez M.J."/>
            <person name="Novotny C."/>
            <person name="Magnuson J.K."/>
            <person name="Spatafora J.W."/>
            <person name="Maurice S."/>
            <person name="Pangilinan J."/>
            <person name="Andreopoulos W."/>
            <person name="LaButti K."/>
            <person name="Hundley H."/>
            <person name="Na H."/>
            <person name="Kuo A."/>
            <person name="Barry K."/>
            <person name="Lipzen A."/>
            <person name="Henrissat B."/>
            <person name="Riley R."/>
            <person name="Ahrendt S."/>
            <person name="Nagy L.G."/>
            <person name="Grigoriev I.V."/>
            <person name="Martin F."/>
            <person name="Rosso M.N."/>
        </authorList>
    </citation>
    <scope>NUCLEOTIDE SEQUENCE</scope>
    <source>
        <strain evidence="1">CBS 384.51</strain>
    </source>
</reference>